<evidence type="ECO:0000256" key="1">
    <source>
        <dbReference type="SAM" id="MobiDB-lite"/>
    </source>
</evidence>
<dbReference type="Gene3D" id="3.50.90.10">
    <property type="entry name" value="YerB-like"/>
    <property type="match status" value="1"/>
</dbReference>
<dbReference type="AlphaFoldDB" id="A0A939RUB3"/>
<protein>
    <submittedName>
        <fullName evidence="4">DUF3048 domain-containing protein</fullName>
    </submittedName>
</protein>
<dbReference type="Pfam" id="PF17479">
    <property type="entry name" value="DUF3048_C"/>
    <property type="match status" value="1"/>
</dbReference>
<dbReference type="Pfam" id="PF11258">
    <property type="entry name" value="DUF3048"/>
    <property type="match status" value="1"/>
</dbReference>
<keyword evidence="5" id="KW-1185">Reference proteome</keyword>
<evidence type="ECO:0000259" key="2">
    <source>
        <dbReference type="Pfam" id="PF11258"/>
    </source>
</evidence>
<sequence>MVGLAACSAPAPEAPAPVTMTPTVDPSRGAPPAPDVPTVWPLTGVEVDEVPERPAVAVKVENTATARPQSGLDQADVVWETIVEFEVSRLVAVFHSQVPQEVGPIRSVRPMDPLIVAPLNGLIAYSGGQPGILAEVQSSGVQSLSHDEGTGGMFRVSGRSAPHNVYGSVETFMAAADAEHAASPEEQFAFARSAEKASAVVDGSAATTLSLRLSAQASPSWAWDGATGTWQRSEGTVASLASGGDRLSAVNVVAITAPHPNSPYGAQGGAAVPTYDLVGEGPAVVATGGSTVEGRWTKEAIDAPLQLVDADGDPLLLAPGNTWVELVPEGKGSLTVG</sequence>
<gene>
    <name evidence="4" type="ORF">J4G33_11565</name>
</gene>
<feature type="domain" description="DUF3048" evidence="2">
    <location>
        <begin position="42"/>
        <end position="180"/>
    </location>
</feature>
<evidence type="ECO:0000313" key="5">
    <source>
        <dbReference type="Proteomes" id="UP000664209"/>
    </source>
</evidence>
<dbReference type="SUPFAM" id="SSF159774">
    <property type="entry name" value="YerB-like"/>
    <property type="match status" value="1"/>
</dbReference>
<dbReference type="InterPro" id="IPR021416">
    <property type="entry name" value="DUF3048_N"/>
</dbReference>
<feature type="region of interest" description="Disordered" evidence="1">
    <location>
        <begin position="1"/>
        <end position="36"/>
    </location>
</feature>
<feature type="domain" description="DUF3048" evidence="3">
    <location>
        <begin position="211"/>
        <end position="324"/>
    </location>
</feature>
<name>A0A939RUB3_9CELL</name>
<reference evidence="4" key="1">
    <citation type="submission" date="2021-03" db="EMBL/GenBank/DDBJ databases">
        <title>Actinotalea soli sp. nov., isolated from soil.</title>
        <authorList>
            <person name="Ping W."/>
            <person name="Zhang J."/>
        </authorList>
    </citation>
    <scope>NUCLEOTIDE SEQUENCE</scope>
    <source>
        <strain evidence="4">BY-33</strain>
    </source>
</reference>
<feature type="compositionally biased region" description="Low complexity" evidence="1">
    <location>
        <begin position="1"/>
        <end position="26"/>
    </location>
</feature>
<dbReference type="EMBL" id="JAGEMK010000005">
    <property type="protein sequence ID" value="MBO1752439.1"/>
    <property type="molecule type" value="Genomic_DNA"/>
</dbReference>
<accession>A0A939RUB3</accession>
<dbReference type="InterPro" id="IPR035328">
    <property type="entry name" value="DUF3048_C"/>
</dbReference>
<proteinExistence type="predicted"/>
<evidence type="ECO:0000259" key="3">
    <source>
        <dbReference type="Pfam" id="PF17479"/>
    </source>
</evidence>
<dbReference type="Proteomes" id="UP000664209">
    <property type="component" value="Unassembled WGS sequence"/>
</dbReference>
<dbReference type="InterPro" id="IPR023158">
    <property type="entry name" value="YerB-like_sf"/>
</dbReference>
<evidence type="ECO:0000313" key="4">
    <source>
        <dbReference type="EMBL" id="MBO1752439.1"/>
    </source>
</evidence>
<comment type="caution">
    <text evidence="4">The sequence shown here is derived from an EMBL/GenBank/DDBJ whole genome shotgun (WGS) entry which is preliminary data.</text>
</comment>
<organism evidence="4 5">
    <name type="scientific">Actinotalea soli</name>
    <dbReference type="NCBI Taxonomy" id="2819234"/>
    <lineage>
        <taxon>Bacteria</taxon>
        <taxon>Bacillati</taxon>
        <taxon>Actinomycetota</taxon>
        <taxon>Actinomycetes</taxon>
        <taxon>Micrococcales</taxon>
        <taxon>Cellulomonadaceae</taxon>
        <taxon>Actinotalea</taxon>
    </lineage>
</organism>